<sequence>MQQERLNSSEISNIWTHYIRETMAVCITKYMMKHVRDKEIHEFLQYALDLSFQHINTLTELFKKEKFPIPKGFSKEDVNMDAPPLFTDAYCLLYMHTMTMHGMQAYGLASSVSIRKDVRDFYGRCNQDTHNLYNKAIDLLSEKNLLEKPPLYATPEKPVFVPDFKYVTDVFGKKRKINTIEAGNIFFNLQKSYIAKSSFIAFKQVSRDSDVQRFLDKCINNKNKHISSFASMLLKEGLHSPRPFESEITNSTTAPFSEKLMLFHSGFFFAAAISYYGAAAVACMRADIAVLAEKAILDDLLVYGSFGKLMIEKNWIEQPPDADDRKVLEQ</sequence>
<dbReference type="InterPro" id="IPR012347">
    <property type="entry name" value="Ferritin-like"/>
</dbReference>
<comment type="caution">
    <text evidence="1">The sequence shown here is derived from an EMBL/GenBank/DDBJ whole genome shotgun (WGS) entry which is preliminary data.</text>
</comment>
<dbReference type="AlphaFoldDB" id="A0A5D4RL59"/>
<organism evidence="1 2">
    <name type="scientific">Bacillus infantis</name>
    <dbReference type="NCBI Taxonomy" id="324767"/>
    <lineage>
        <taxon>Bacteria</taxon>
        <taxon>Bacillati</taxon>
        <taxon>Bacillota</taxon>
        <taxon>Bacilli</taxon>
        <taxon>Bacillales</taxon>
        <taxon>Bacillaceae</taxon>
        <taxon>Bacillus</taxon>
    </lineage>
</organism>
<dbReference type="InterPro" id="IPR021617">
    <property type="entry name" value="DUF3231"/>
</dbReference>
<reference evidence="1 2" key="1">
    <citation type="submission" date="2019-08" db="EMBL/GenBank/DDBJ databases">
        <title>Bacillus genomes from the desert of Cuatro Cienegas, Coahuila.</title>
        <authorList>
            <person name="Olmedo-Alvarez G."/>
        </authorList>
    </citation>
    <scope>NUCLEOTIDE SEQUENCE [LARGE SCALE GENOMIC DNA]</scope>
    <source>
        <strain evidence="1 2">CH446_14T</strain>
    </source>
</reference>
<dbReference type="Gene3D" id="1.20.1260.10">
    <property type="match status" value="2"/>
</dbReference>
<dbReference type="RefSeq" id="WP_148973491.1">
    <property type="nucleotide sequence ID" value="NZ_JBNIKU010000003.1"/>
</dbReference>
<accession>A0A5D4RL59</accession>
<proteinExistence type="predicted"/>
<name>A0A5D4RL59_9BACI</name>
<evidence type="ECO:0000313" key="2">
    <source>
        <dbReference type="Proteomes" id="UP000322139"/>
    </source>
</evidence>
<gene>
    <name evidence="1" type="ORF">FZD51_03440</name>
</gene>
<protein>
    <submittedName>
        <fullName evidence="1">DUF3231 family protein</fullName>
    </submittedName>
</protein>
<dbReference type="Pfam" id="PF11553">
    <property type="entry name" value="DUF3231"/>
    <property type="match status" value="2"/>
</dbReference>
<dbReference type="EMBL" id="VTER01000002">
    <property type="protein sequence ID" value="TYS51111.1"/>
    <property type="molecule type" value="Genomic_DNA"/>
</dbReference>
<evidence type="ECO:0000313" key="1">
    <source>
        <dbReference type="EMBL" id="TYS51111.1"/>
    </source>
</evidence>
<dbReference type="Proteomes" id="UP000322139">
    <property type="component" value="Unassembled WGS sequence"/>
</dbReference>